<sequence length="257" mass="28761">MDFLSFRRTAMDWRTQWQRIQQQCGQLIKRSVPNRCIACHQSVDGDGHGICSVCLQAGLYSTPVCLGCGGSMTETMAYCGQCQLLMPLKVIAPCSYHQGLGRWIAAIKYQRQCAVLEALTQALYQRIVLLAQQEMISMPQAIIPVPLHPKRQRQRGFNQAWLVAKPLSERLKLPLLDEHLIRTQATQPQAGLDGKQRRQNLHQAFSLVKAIDVQRVAIVDDVVTTGTTVTEITQLLTKQGISSQVWCLARAEAPDLL</sequence>
<evidence type="ECO:0000313" key="5">
    <source>
        <dbReference type="Proteomes" id="UP000281474"/>
    </source>
</evidence>
<evidence type="ECO:0000256" key="1">
    <source>
        <dbReference type="ARBA" id="ARBA00008007"/>
    </source>
</evidence>
<feature type="domain" description="Double zinc ribbon" evidence="3">
    <location>
        <begin position="33"/>
        <end position="83"/>
    </location>
</feature>
<dbReference type="PANTHER" id="PTHR47505">
    <property type="entry name" value="DNA UTILIZATION PROTEIN YHGH"/>
    <property type="match status" value="1"/>
</dbReference>
<dbReference type="Proteomes" id="UP000281474">
    <property type="component" value="Unassembled WGS sequence"/>
</dbReference>
<organism evidence="4 5">
    <name type="scientific">Parashewanella curva</name>
    <dbReference type="NCBI Taxonomy" id="2338552"/>
    <lineage>
        <taxon>Bacteria</taxon>
        <taxon>Pseudomonadati</taxon>
        <taxon>Pseudomonadota</taxon>
        <taxon>Gammaproteobacteria</taxon>
        <taxon>Alteromonadales</taxon>
        <taxon>Shewanellaceae</taxon>
        <taxon>Parashewanella</taxon>
    </lineage>
</organism>
<name>A0A3L8PYB9_9GAMM</name>
<dbReference type="InterPro" id="IPR044005">
    <property type="entry name" value="DZR_2"/>
</dbReference>
<dbReference type="OrthoDB" id="9793412at2"/>
<dbReference type="AlphaFoldDB" id="A0A3L8PYB9"/>
<gene>
    <name evidence="4" type="ORF">D5018_07615</name>
</gene>
<accession>A0A3L8PYB9</accession>
<evidence type="ECO:0000313" key="4">
    <source>
        <dbReference type="EMBL" id="RLV60255.1"/>
    </source>
</evidence>
<reference evidence="4 5" key="1">
    <citation type="submission" date="2018-09" db="EMBL/GenBank/DDBJ databases">
        <title>Phylogeny of the Shewanellaceae, and recommendation for two new genera, Pseudoshewanella and Parashewanella.</title>
        <authorList>
            <person name="Wang G."/>
        </authorList>
    </citation>
    <scope>NUCLEOTIDE SEQUENCE [LARGE SCALE GENOMIC DNA]</scope>
    <source>
        <strain evidence="4 5">C51</strain>
    </source>
</reference>
<keyword evidence="5" id="KW-1185">Reference proteome</keyword>
<comment type="caution">
    <text evidence="4">The sequence shown here is derived from an EMBL/GenBank/DDBJ whole genome shotgun (WGS) entry which is preliminary data.</text>
</comment>
<evidence type="ECO:0000259" key="2">
    <source>
        <dbReference type="Pfam" id="PF00156"/>
    </source>
</evidence>
<dbReference type="EMBL" id="QZEI01000018">
    <property type="protein sequence ID" value="RLV60255.1"/>
    <property type="molecule type" value="Genomic_DNA"/>
</dbReference>
<dbReference type="InterPro" id="IPR051910">
    <property type="entry name" value="ComF/GntX_DNA_util-trans"/>
</dbReference>
<dbReference type="InterPro" id="IPR029057">
    <property type="entry name" value="PRTase-like"/>
</dbReference>
<dbReference type="Pfam" id="PF18912">
    <property type="entry name" value="DZR_2"/>
    <property type="match status" value="1"/>
</dbReference>
<dbReference type="Gene3D" id="3.40.50.2020">
    <property type="match status" value="1"/>
</dbReference>
<proteinExistence type="inferred from homology"/>
<evidence type="ECO:0000259" key="3">
    <source>
        <dbReference type="Pfam" id="PF18912"/>
    </source>
</evidence>
<dbReference type="Pfam" id="PF00156">
    <property type="entry name" value="Pribosyltran"/>
    <property type="match status" value="1"/>
</dbReference>
<dbReference type="InterPro" id="IPR000836">
    <property type="entry name" value="PRTase_dom"/>
</dbReference>
<comment type="similarity">
    <text evidence="1">Belongs to the ComF/GntX family.</text>
</comment>
<protein>
    <submittedName>
        <fullName evidence="4">ComF family protein</fullName>
    </submittedName>
</protein>
<feature type="domain" description="Phosphoribosyltransferase" evidence="2">
    <location>
        <begin position="163"/>
        <end position="242"/>
    </location>
</feature>
<dbReference type="PANTHER" id="PTHR47505:SF1">
    <property type="entry name" value="DNA UTILIZATION PROTEIN YHGH"/>
    <property type="match status" value="1"/>
</dbReference>
<dbReference type="SUPFAM" id="SSF53271">
    <property type="entry name" value="PRTase-like"/>
    <property type="match status" value="1"/>
</dbReference>